<proteinExistence type="predicted"/>
<dbReference type="WBParaSite" id="JU765_v2.g2033.t1">
    <property type="protein sequence ID" value="JU765_v2.g2033.t1"/>
    <property type="gene ID" value="JU765_v2.g2033"/>
</dbReference>
<accession>A0AC34QY11</accession>
<organism evidence="1 2">
    <name type="scientific">Panagrolaimus sp. JU765</name>
    <dbReference type="NCBI Taxonomy" id="591449"/>
    <lineage>
        <taxon>Eukaryota</taxon>
        <taxon>Metazoa</taxon>
        <taxon>Ecdysozoa</taxon>
        <taxon>Nematoda</taxon>
        <taxon>Chromadorea</taxon>
        <taxon>Rhabditida</taxon>
        <taxon>Tylenchina</taxon>
        <taxon>Panagrolaimomorpha</taxon>
        <taxon>Panagrolaimoidea</taxon>
        <taxon>Panagrolaimidae</taxon>
        <taxon>Panagrolaimus</taxon>
    </lineage>
</organism>
<reference evidence="2" key="1">
    <citation type="submission" date="2022-11" db="UniProtKB">
        <authorList>
            <consortium name="WormBaseParasite"/>
        </authorList>
    </citation>
    <scope>IDENTIFICATION</scope>
</reference>
<dbReference type="Proteomes" id="UP000887576">
    <property type="component" value="Unplaced"/>
</dbReference>
<evidence type="ECO:0000313" key="2">
    <source>
        <dbReference type="WBParaSite" id="JU765_v2.g2033.t1"/>
    </source>
</evidence>
<evidence type="ECO:0000313" key="1">
    <source>
        <dbReference type="Proteomes" id="UP000887576"/>
    </source>
</evidence>
<sequence length="742" mass="84571">MSNQDEEETKLEDEEPDSEEARKRAEERKAFRRLPYQIWILSEYGKPIYSSYGNEHEFASYFAIIQVLVKRYEIWGDELKCIQASNCHIHISFKSPLILCIISEHPFNLQAQLDIVFTQVLSMLSRKSIRSSYEENGEQFDIRALLAGVDKSVDSCVKSFNEDPVVFSSGFRILPFNSADRTFLVNLMANAINACGSTNTVFGILVAHRQLVAIVRRKTHNLTASDFNVIINIIDNHKQSLQNSENYVPLCLANFNQNYYLHFYIAFLWNGCGPCLLLLSTSVDDFHNLRRVKLEMEEKISQYKRVRQLKRSLTLPEDVCFKKLFNGELWNFMYKNVKLSQVCCSSPQKPYINVNELQHIYRGYFKFIDMNRRLNNKVKIFYHKFENFTLLSWNTEAFELHCIFSPFVTKRNAWSAAEEMLKHMRMYENKVFFTANPGLLNGPFFCVCFVVFVYLDIMSPPSFADLGKSARDLFTKGYNHGFLKFDSTTISGAKNEVQFKTGASHNLTSQKLAGNVEVQYKAPEYGVTVTEKWNTDNVLGTVLEVKDQFARGLKVTVDSAYTPHNAKRDAVVKTEWANDLLKINTNMTIFNGPVLTLSGVALRQDWLIGVQTKLDLSTNENKGTSIAFGRVTPDYALHTYSNDGREFGASLFHKVHRNLELGANLGWTVGDQGTRFGLATKYDIKNDLVLRAKIDNKSNVAVAATHDLSNGVKLTFTSSFALLGSTVDTQNNKFGVGLEYTQ</sequence>
<protein>
    <submittedName>
        <fullName evidence="2">Vacuolar fusion protein MON1 homolog</fullName>
    </submittedName>
</protein>
<name>A0AC34QY11_9BILA</name>